<name>A0AA51X7G5_9GAMM</name>
<keyword evidence="2" id="KW-1185">Reference proteome</keyword>
<organism evidence="1 2">
    <name type="scientific">Pleionea litopenaei</name>
    <dbReference type="NCBI Taxonomy" id="3070815"/>
    <lineage>
        <taxon>Bacteria</taxon>
        <taxon>Pseudomonadati</taxon>
        <taxon>Pseudomonadota</taxon>
        <taxon>Gammaproteobacteria</taxon>
        <taxon>Oceanospirillales</taxon>
        <taxon>Pleioneaceae</taxon>
        <taxon>Pleionea</taxon>
    </lineage>
</organism>
<dbReference type="Proteomes" id="UP001239782">
    <property type="component" value="Chromosome"/>
</dbReference>
<dbReference type="RefSeq" id="WP_309203054.1">
    <property type="nucleotide sequence ID" value="NZ_CP133548.1"/>
</dbReference>
<dbReference type="KEGG" id="plei:Q9312_02980"/>
<accession>A0AA51X7G5</accession>
<proteinExistence type="predicted"/>
<dbReference type="AlphaFoldDB" id="A0AA51X7G5"/>
<gene>
    <name evidence="1" type="ORF">Q9312_02980</name>
</gene>
<reference evidence="1 2" key="1">
    <citation type="submission" date="2023-08" db="EMBL/GenBank/DDBJ databases">
        <title>Pleionea litopenaei sp. nov., isolated from stomach of juvenile Litopenaeus vannamei.</title>
        <authorList>
            <person name="Rho A.M."/>
            <person name="Hwang C.Y."/>
        </authorList>
    </citation>
    <scope>NUCLEOTIDE SEQUENCE [LARGE SCALE GENOMIC DNA]</scope>
    <source>
        <strain evidence="1 2">HL-JVS1</strain>
    </source>
</reference>
<evidence type="ECO:0000313" key="2">
    <source>
        <dbReference type="Proteomes" id="UP001239782"/>
    </source>
</evidence>
<dbReference type="EMBL" id="CP133548">
    <property type="protein sequence ID" value="WMS87894.1"/>
    <property type="molecule type" value="Genomic_DNA"/>
</dbReference>
<sequence length="79" mass="9323">MKDHYEKFDTFLNEQKSFFNEELANTCSFNWEGSVWIGGTQTSGWLAGNRKTPYRFDKGTRIKGIGTFKIEEINYQHFM</sequence>
<evidence type="ECO:0000313" key="1">
    <source>
        <dbReference type="EMBL" id="WMS87894.1"/>
    </source>
</evidence>
<protein>
    <submittedName>
        <fullName evidence="1">Uncharacterized protein</fullName>
    </submittedName>
</protein>